<gene>
    <name evidence="1" type="ORF">H5V44_15845</name>
</gene>
<evidence type="ECO:0000313" key="1">
    <source>
        <dbReference type="EMBL" id="MBB6647737.1"/>
    </source>
</evidence>
<organism evidence="1 2">
    <name type="scientific">Halobellus ruber</name>
    <dbReference type="NCBI Taxonomy" id="2761102"/>
    <lineage>
        <taxon>Archaea</taxon>
        <taxon>Methanobacteriati</taxon>
        <taxon>Methanobacteriota</taxon>
        <taxon>Stenosarchaea group</taxon>
        <taxon>Halobacteria</taxon>
        <taxon>Halobacteriales</taxon>
        <taxon>Haloferacaceae</taxon>
        <taxon>Halobellus</taxon>
    </lineage>
</organism>
<dbReference type="EMBL" id="JACKXD010000006">
    <property type="protein sequence ID" value="MBB6647737.1"/>
    <property type="molecule type" value="Genomic_DNA"/>
</dbReference>
<name>A0A7J9SNM3_9EURY</name>
<comment type="caution">
    <text evidence="1">The sequence shown here is derived from an EMBL/GenBank/DDBJ whole genome shotgun (WGS) entry which is preliminary data.</text>
</comment>
<evidence type="ECO:0000313" key="2">
    <source>
        <dbReference type="Proteomes" id="UP000546257"/>
    </source>
</evidence>
<sequence length="72" mass="8457">MPRRRPDDLDAVVGGDFTDALNRFLGRRWRRDCLVVRRFASGSHELVEPGRGVRNEHYRRLVCDERVRFTSG</sequence>
<accession>A0A7J9SNM3</accession>
<keyword evidence="2" id="KW-1185">Reference proteome</keyword>
<dbReference type="Proteomes" id="UP000546257">
    <property type="component" value="Unassembled WGS sequence"/>
</dbReference>
<dbReference type="AlphaFoldDB" id="A0A7J9SNM3"/>
<dbReference type="RefSeq" id="WP_185194103.1">
    <property type="nucleotide sequence ID" value="NZ_JACKXD010000006.1"/>
</dbReference>
<proteinExistence type="predicted"/>
<protein>
    <submittedName>
        <fullName evidence="1">Uncharacterized protein</fullName>
    </submittedName>
</protein>
<reference evidence="1 2" key="1">
    <citation type="submission" date="2020-08" db="EMBL/GenBank/DDBJ databases">
        <authorList>
            <person name="Seo M.-J."/>
        </authorList>
    </citation>
    <scope>NUCLEOTIDE SEQUENCE [LARGE SCALE GENOMIC DNA]</scope>
    <source>
        <strain evidence="1 2">MBLA0160</strain>
    </source>
</reference>